<organism evidence="1">
    <name type="scientific">Daphnia magna</name>
    <dbReference type="NCBI Taxonomy" id="35525"/>
    <lineage>
        <taxon>Eukaryota</taxon>
        <taxon>Metazoa</taxon>
        <taxon>Ecdysozoa</taxon>
        <taxon>Arthropoda</taxon>
        <taxon>Crustacea</taxon>
        <taxon>Branchiopoda</taxon>
        <taxon>Diplostraca</taxon>
        <taxon>Cladocera</taxon>
        <taxon>Anomopoda</taxon>
        <taxon>Daphniidae</taxon>
        <taxon>Daphnia</taxon>
    </lineage>
</organism>
<reference evidence="1" key="1">
    <citation type="submission" date="2015-10" db="EMBL/GenBank/DDBJ databases">
        <title>EvidentialGene: Evidence-directed Construction of Complete mRNA Transcriptomes without Genomes.</title>
        <authorList>
            <person name="Gilbert D.G."/>
        </authorList>
    </citation>
    <scope>NUCLEOTIDE SEQUENCE</scope>
</reference>
<name>A0A0P6ASY7_9CRUS</name>
<dbReference type="AlphaFoldDB" id="A0A0P6ASY7"/>
<accession>A0A0P6ASY7</accession>
<protein>
    <submittedName>
        <fullName evidence="1">Uncharacterized protein</fullName>
    </submittedName>
</protein>
<dbReference type="EMBL" id="GDIQ01008847">
    <property type="protein sequence ID" value="JAN85890.1"/>
    <property type="molecule type" value="Transcribed_RNA"/>
</dbReference>
<evidence type="ECO:0000313" key="1">
    <source>
        <dbReference type="EMBL" id="JAN85890.1"/>
    </source>
</evidence>
<sequence>MNFNRSGGKCMSRRRSRLCKSAVSFSSWLTVYQAIMKSRCLVICLVSSCHWRSCWKLEFMHVTKLRKTTSRTIMQMKKGNTKILNDICNREILRQKLLTQTHWDFLFAKRASKSYREVKA</sequence>
<proteinExistence type="predicted"/>